<keyword evidence="3" id="KW-1185">Reference proteome</keyword>
<sequence>MSRIGVITALSTTLTLAGCQPAQPDGAGDPAPTPAEDVTQPLPALSAPAWFICDAINQPVVLIAEQPVGDQVRIRRIDKTAPDRVTAQAYELGAEEGAAGSVFRSLTLDGAEAGHIRRLSVGVLADPNSATTPPVTSVRLADQELECRWLANTRLMAVTGHRTVLITDEAGSGLVFRSFNFADADTAQPVRPDGGQRSSTPSLELRGGEVMGTGAADSYLFPRGRFTYVINAARDGTGTVEIRRGAEVEGTDPILALELGAGR</sequence>
<name>A0ABT8SQH3_9CAUL</name>
<feature type="region of interest" description="Disordered" evidence="1">
    <location>
        <begin position="20"/>
        <end position="40"/>
    </location>
</feature>
<evidence type="ECO:0000313" key="3">
    <source>
        <dbReference type="Proteomes" id="UP001169063"/>
    </source>
</evidence>
<dbReference type="PROSITE" id="PS51257">
    <property type="entry name" value="PROKAR_LIPOPROTEIN"/>
    <property type="match status" value="1"/>
</dbReference>
<dbReference type="RefSeq" id="WP_302110746.1">
    <property type="nucleotide sequence ID" value="NZ_JAUKTR010000006.1"/>
</dbReference>
<proteinExistence type="predicted"/>
<reference evidence="2" key="1">
    <citation type="submission" date="2023-07" db="EMBL/GenBank/DDBJ databases">
        <title>Brevundimonas soil sp. nov., isolated from the soil of chemical plant.</title>
        <authorList>
            <person name="Wu N."/>
        </authorList>
    </citation>
    <scope>NUCLEOTIDE SEQUENCE</scope>
    <source>
        <strain evidence="2">XZ-24</strain>
    </source>
</reference>
<accession>A0ABT8SQH3</accession>
<feature type="compositionally biased region" description="Low complexity" evidence="1">
    <location>
        <begin position="20"/>
        <end position="30"/>
    </location>
</feature>
<dbReference type="EMBL" id="JAUKTR010000006">
    <property type="protein sequence ID" value="MDO1560314.1"/>
    <property type="molecule type" value="Genomic_DNA"/>
</dbReference>
<evidence type="ECO:0000313" key="2">
    <source>
        <dbReference type="EMBL" id="MDO1560314.1"/>
    </source>
</evidence>
<evidence type="ECO:0000256" key="1">
    <source>
        <dbReference type="SAM" id="MobiDB-lite"/>
    </source>
</evidence>
<evidence type="ECO:0008006" key="4">
    <source>
        <dbReference type="Google" id="ProtNLM"/>
    </source>
</evidence>
<dbReference type="Proteomes" id="UP001169063">
    <property type="component" value="Unassembled WGS sequence"/>
</dbReference>
<feature type="region of interest" description="Disordered" evidence="1">
    <location>
        <begin position="186"/>
        <end position="208"/>
    </location>
</feature>
<gene>
    <name evidence="2" type="ORF">Q0812_12830</name>
</gene>
<protein>
    <recommendedName>
        <fullName evidence="4">Lipoprotein</fullName>
    </recommendedName>
</protein>
<organism evidence="2 3">
    <name type="scientific">Peiella sedimenti</name>
    <dbReference type="NCBI Taxonomy" id="3061083"/>
    <lineage>
        <taxon>Bacteria</taxon>
        <taxon>Pseudomonadati</taxon>
        <taxon>Pseudomonadota</taxon>
        <taxon>Alphaproteobacteria</taxon>
        <taxon>Caulobacterales</taxon>
        <taxon>Caulobacteraceae</taxon>
        <taxon>Peiella</taxon>
    </lineage>
</organism>
<comment type="caution">
    <text evidence="2">The sequence shown here is derived from an EMBL/GenBank/DDBJ whole genome shotgun (WGS) entry which is preliminary data.</text>
</comment>